<sequence length="163" mass="17441">MARAEWVDRVGMRRYGTGDTYCTALAACSRNEEARQGTAQTERCLPPGFPMVVVYTLSGDGAMPDMAAQSPTTGTWGLGRDGVAARQQQSQADHNLEMVGGRCAGDAVVHAVAITIQQSAVLYVSSITWVDSRRCRHAAARGDCLLSAKGSRVSEFNRVSLVC</sequence>
<reference evidence="1" key="1">
    <citation type="journal article" date="2020" name="Stud. Mycol.">
        <title>101 Dothideomycetes genomes: a test case for predicting lifestyles and emergence of pathogens.</title>
        <authorList>
            <person name="Haridas S."/>
            <person name="Albert R."/>
            <person name="Binder M."/>
            <person name="Bloem J."/>
            <person name="Labutti K."/>
            <person name="Salamov A."/>
            <person name="Andreopoulos B."/>
            <person name="Baker S."/>
            <person name="Barry K."/>
            <person name="Bills G."/>
            <person name="Bluhm B."/>
            <person name="Cannon C."/>
            <person name="Castanera R."/>
            <person name="Culley D."/>
            <person name="Daum C."/>
            <person name="Ezra D."/>
            <person name="Gonzalez J."/>
            <person name="Henrissat B."/>
            <person name="Kuo A."/>
            <person name="Liang C."/>
            <person name="Lipzen A."/>
            <person name="Lutzoni F."/>
            <person name="Magnuson J."/>
            <person name="Mondo S."/>
            <person name="Nolan M."/>
            <person name="Ohm R."/>
            <person name="Pangilinan J."/>
            <person name="Park H.-J."/>
            <person name="Ramirez L."/>
            <person name="Alfaro M."/>
            <person name="Sun H."/>
            <person name="Tritt A."/>
            <person name="Yoshinaga Y."/>
            <person name="Zwiers L.-H."/>
            <person name="Turgeon B."/>
            <person name="Goodwin S."/>
            <person name="Spatafora J."/>
            <person name="Crous P."/>
            <person name="Grigoriev I."/>
        </authorList>
    </citation>
    <scope>NUCLEOTIDE SEQUENCE</scope>
    <source>
        <strain evidence="1">CBS 116435</strain>
    </source>
</reference>
<dbReference type="AlphaFoldDB" id="A0A9P4QDS4"/>
<evidence type="ECO:0000313" key="2">
    <source>
        <dbReference type="Proteomes" id="UP000799441"/>
    </source>
</evidence>
<dbReference type="Proteomes" id="UP000799441">
    <property type="component" value="Unassembled WGS sequence"/>
</dbReference>
<evidence type="ECO:0000313" key="1">
    <source>
        <dbReference type="EMBL" id="KAF2722827.1"/>
    </source>
</evidence>
<name>A0A9P4QDS4_9PEZI</name>
<gene>
    <name evidence="1" type="ORF">K431DRAFT_40586</name>
</gene>
<comment type="caution">
    <text evidence="1">The sequence shown here is derived from an EMBL/GenBank/DDBJ whole genome shotgun (WGS) entry which is preliminary data.</text>
</comment>
<dbReference type="EMBL" id="MU003780">
    <property type="protein sequence ID" value="KAF2722827.1"/>
    <property type="molecule type" value="Genomic_DNA"/>
</dbReference>
<accession>A0A9P4QDS4</accession>
<protein>
    <submittedName>
        <fullName evidence="1">Uncharacterized protein</fullName>
    </submittedName>
</protein>
<keyword evidence="2" id="KW-1185">Reference proteome</keyword>
<proteinExistence type="predicted"/>
<organism evidence="1 2">
    <name type="scientific">Polychaeton citri CBS 116435</name>
    <dbReference type="NCBI Taxonomy" id="1314669"/>
    <lineage>
        <taxon>Eukaryota</taxon>
        <taxon>Fungi</taxon>
        <taxon>Dikarya</taxon>
        <taxon>Ascomycota</taxon>
        <taxon>Pezizomycotina</taxon>
        <taxon>Dothideomycetes</taxon>
        <taxon>Dothideomycetidae</taxon>
        <taxon>Capnodiales</taxon>
        <taxon>Capnodiaceae</taxon>
        <taxon>Polychaeton</taxon>
    </lineage>
</organism>